<dbReference type="EMBL" id="CP088295">
    <property type="protein sequence ID" value="UUY04997.1"/>
    <property type="molecule type" value="Genomic_DNA"/>
</dbReference>
<evidence type="ECO:0000313" key="2">
    <source>
        <dbReference type="Proteomes" id="UP001058860"/>
    </source>
</evidence>
<protein>
    <submittedName>
        <fullName evidence="1">DUF3037 domain-containing protein</fullName>
    </submittedName>
</protein>
<reference evidence="2" key="1">
    <citation type="submission" date="2021-11" db="EMBL/GenBank/DDBJ databases">
        <title>Cultivation dependent microbiological survey of springs from the worlds oldest radium mine currently devoted to the extraction of radon-saturated water.</title>
        <authorList>
            <person name="Kapinusova G."/>
            <person name="Smrhova T."/>
            <person name="Strejcek M."/>
            <person name="Suman J."/>
            <person name="Jani K."/>
            <person name="Pajer P."/>
            <person name="Uhlik O."/>
        </authorList>
    </citation>
    <scope>NUCLEOTIDE SEQUENCE [LARGE SCALE GENOMIC DNA]</scope>
    <source>
        <strain evidence="2">J379</strain>
    </source>
</reference>
<organism evidence="1 2">
    <name type="scientific">Svornostia abyssi</name>
    <dbReference type="NCBI Taxonomy" id="2898438"/>
    <lineage>
        <taxon>Bacteria</taxon>
        <taxon>Bacillati</taxon>
        <taxon>Actinomycetota</taxon>
        <taxon>Thermoleophilia</taxon>
        <taxon>Solirubrobacterales</taxon>
        <taxon>Baekduiaceae</taxon>
        <taxon>Svornostia</taxon>
    </lineage>
</organism>
<dbReference type="RefSeq" id="WP_353865467.1">
    <property type="nucleotide sequence ID" value="NZ_CP088295.1"/>
</dbReference>
<dbReference type="Proteomes" id="UP001058860">
    <property type="component" value="Chromosome"/>
</dbReference>
<dbReference type="Pfam" id="PF11236">
    <property type="entry name" value="DUF3037"/>
    <property type="match status" value="1"/>
</dbReference>
<dbReference type="InterPro" id="IPR021398">
    <property type="entry name" value="DUF3037"/>
</dbReference>
<accession>A0ABY5PK09</accession>
<gene>
    <name evidence="1" type="ORF">LRS13_05560</name>
</gene>
<name>A0ABY5PK09_9ACTN</name>
<sequence length="128" mass="13971">MTATREEYQYALLRAVPDVERGEAVNVGVVVFSRRHDYLGLRTQIDEPRLRALHPGLDVEALRRHLDGVNAVVTGDPAGGAVAQLPPSERFGWVTAASSTIVQPSPIHTGLCHNPEALLERLFARLVA</sequence>
<evidence type="ECO:0000313" key="1">
    <source>
        <dbReference type="EMBL" id="UUY04997.1"/>
    </source>
</evidence>
<keyword evidence="2" id="KW-1185">Reference proteome</keyword>
<proteinExistence type="predicted"/>